<dbReference type="HOGENOM" id="CLU_1681067_0_0_1"/>
<organism evidence="2 3">
    <name type="scientific">Theobroma cacao</name>
    <name type="common">Cacao</name>
    <name type="synonym">Cocoa</name>
    <dbReference type="NCBI Taxonomy" id="3641"/>
    <lineage>
        <taxon>Eukaryota</taxon>
        <taxon>Viridiplantae</taxon>
        <taxon>Streptophyta</taxon>
        <taxon>Embryophyta</taxon>
        <taxon>Tracheophyta</taxon>
        <taxon>Spermatophyta</taxon>
        <taxon>Magnoliopsida</taxon>
        <taxon>eudicotyledons</taxon>
        <taxon>Gunneridae</taxon>
        <taxon>Pentapetalae</taxon>
        <taxon>rosids</taxon>
        <taxon>malvids</taxon>
        <taxon>Malvales</taxon>
        <taxon>Malvaceae</taxon>
        <taxon>Byttnerioideae</taxon>
        <taxon>Theobroma</taxon>
    </lineage>
</organism>
<name>A0A061FXP7_THECC</name>
<dbReference type="EMBL" id="CM001881">
    <property type="protein sequence ID" value="EOY21627.1"/>
    <property type="molecule type" value="Genomic_DNA"/>
</dbReference>
<dbReference type="Pfam" id="PF07727">
    <property type="entry name" value="RVT_2"/>
    <property type="match status" value="1"/>
</dbReference>
<protein>
    <recommendedName>
        <fullName evidence="1">Reverse transcriptase Ty1/copia-type domain-containing protein</fullName>
    </recommendedName>
</protein>
<gene>
    <name evidence="2" type="ORF">TCM_013597</name>
</gene>
<keyword evidence="3" id="KW-1185">Reference proteome</keyword>
<dbReference type="PANTHER" id="PTHR11439">
    <property type="entry name" value="GAG-POL-RELATED RETROTRANSPOSON"/>
    <property type="match status" value="1"/>
</dbReference>
<dbReference type="Gramene" id="EOY21627">
    <property type="protein sequence ID" value="EOY21627"/>
    <property type="gene ID" value="TCM_013597"/>
</dbReference>
<feature type="domain" description="Reverse transcriptase Ty1/copia-type" evidence="1">
    <location>
        <begin position="18"/>
        <end position="93"/>
    </location>
</feature>
<dbReference type="InParanoid" id="A0A061FXP7"/>
<accession>A0A061FXP7</accession>
<sequence length="157" mass="18136">MYVMTCIYRVGFYKLGNVVWNKARLVAKSYDQEDGIDYNKTFTPLVRLEAIRLLIAYARFMNFNVFQMDFKSTFLNGFIKEEVYVEQPPGFEVFDKIDHSIGTPMSPSTKLDKDDKGKNVDQKLYRGMIGSLLYLIASRLDILFNVCLCATFQSCSK</sequence>
<dbReference type="InterPro" id="IPR013103">
    <property type="entry name" value="RVT_2"/>
</dbReference>
<evidence type="ECO:0000313" key="2">
    <source>
        <dbReference type="EMBL" id="EOY21627.1"/>
    </source>
</evidence>
<reference evidence="2 3" key="1">
    <citation type="journal article" date="2013" name="Genome Biol.">
        <title>The genome sequence of the most widely cultivated cacao type and its use to identify candidate genes regulating pod color.</title>
        <authorList>
            <person name="Motamayor J.C."/>
            <person name="Mockaitis K."/>
            <person name="Schmutz J."/>
            <person name="Haiminen N."/>
            <person name="Iii D.L."/>
            <person name="Cornejo O."/>
            <person name="Findley S.D."/>
            <person name="Zheng P."/>
            <person name="Utro F."/>
            <person name="Royaert S."/>
            <person name="Saski C."/>
            <person name="Jenkins J."/>
            <person name="Podicheti R."/>
            <person name="Zhao M."/>
            <person name="Scheffler B.E."/>
            <person name="Stack J.C."/>
            <person name="Feltus F.A."/>
            <person name="Mustiga G.M."/>
            <person name="Amores F."/>
            <person name="Phillips W."/>
            <person name="Marelli J.P."/>
            <person name="May G.D."/>
            <person name="Shapiro H."/>
            <person name="Ma J."/>
            <person name="Bustamante C.D."/>
            <person name="Schnell R.J."/>
            <person name="Main D."/>
            <person name="Gilbert D."/>
            <person name="Parida L."/>
            <person name="Kuhn D.N."/>
        </authorList>
    </citation>
    <scope>NUCLEOTIDE SEQUENCE [LARGE SCALE GENOMIC DNA]</scope>
    <source>
        <strain evidence="3">cv. Matina 1-6</strain>
    </source>
</reference>
<dbReference type="AlphaFoldDB" id="A0A061FXP7"/>
<proteinExistence type="predicted"/>
<evidence type="ECO:0000259" key="1">
    <source>
        <dbReference type="Pfam" id="PF07727"/>
    </source>
</evidence>
<dbReference type="PANTHER" id="PTHR11439:SF442">
    <property type="entry name" value="CYSTEINE-RICH RLK (RECEPTOR-LIKE PROTEIN KINASE) 8"/>
    <property type="match status" value="1"/>
</dbReference>
<dbReference type="STRING" id="3641.A0A061FXP7"/>
<dbReference type="eggNOG" id="KOG0017">
    <property type="taxonomic scope" value="Eukaryota"/>
</dbReference>
<evidence type="ECO:0000313" key="3">
    <source>
        <dbReference type="Proteomes" id="UP000026915"/>
    </source>
</evidence>
<dbReference type="Proteomes" id="UP000026915">
    <property type="component" value="Chromosome 3"/>
</dbReference>